<evidence type="ECO:0000313" key="3">
    <source>
        <dbReference type="EMBL" id="KAL3384822.1"/>
    </source>
</evidence>
<feature type="region of interest" description="Disordered" evidence="1">
    <location>
        <begin position="84"/>
        <end position="104"/>
    </location>
</feature>
<feature type="signal peptide" evidence="2">
    <location>
        <begin position="1"/>
        <end position="29"/>
    </location>
</feature>
<evidence type="ECO:0000313" key="4">
    <source>
        <dbReference type="Proteomes" id="UP001627154"/>
    </source>
</evidence>
<sequence>MTAPTIKFCFCFLHSTLMHSASLSLTTWAFKFIVSSDKYQFPCLAARRAPTLRLQPKRAMPGLPLIHRECGARALSLPEVQRRKRETTLPAPRGHDAGKYHQAHTRERTELARGCFLRLLSRNKTERRRNRQKMVTGRCG</sequence>
<keyword evidence="4" id="KW-1185">Reference proteome</keyword>
<feature type="compositionally biased region" description="Basic and acidic residues" evidence="1">
    <location>
        <begin position="93"/>
        <end position="104"/>
    </location>
</feature>
<gene>
    <name evidence="3" type="ORF">TKK_019469</name>
</gene>
<feature type="chain" id="PRO_5044774925" description="Secreted protein" evidence="2">
    <location>
        <begin position="30"/>
        <end position="140"/>
    </location>
</feature>
<protein>
    <recommendedName>
        <fullName evidence="5">Secreted protein</fullName>
    </recommendedName>
</protein>
<dbReference type="EMBL" id="JBJJXI010000167">
    <property type="protein sequence ID" value="KAL3384822.1"/>
    <property type="molecule type" value="Genomic_DNA"/>
</dbReference>
<keyword evidence="2" id="KW-0732">Signal</keyword>
<organism evidence="3 4">
    <name type="scientific">Trichogramma kaykai</name>
    <dbReference type="NCBI Taxonomy" id="54128"/>
    <lineage>
        <taxon>Eukaryota</taxon>
        <taxon>Metazoa</taxon>
        <taxon>Ecdysozoa</taxon>
        <taxon>Arthropoda</taxon>
        <taxon>Hexapoda</taxon>
        <taxon>Insecta</taxon>
        <taxon>Pterygota</taxon>
        <taxon>Neoptera</taxon>
        <taxon>Endopterygota</taxon>
        <taxon>Hymenoptera</taxon>
        <taxon>Apocrita</taxon>
        <taxon>Proctotrupomorpha</taxon>
        <taxon>Chalcidoidea</taxon>
        <taxon>Trichogrammatidae</taxon>
        <taxon>Trichogramma</taxon>
    </lineage>
</organism>
<proteinExistence type="predicted"/>
<dbReference type="AlphaFoldDB" id="A0ABD2VWP0"/>
<evidence type="ECO:0008006" key="5">
    <source>
        <dbReference type="Google" id="ProtNLM"/>
    </source>
</evidence>
<comment type="caution">
    <text evidence="3">The sequence shown here is derived from an EMBL/GenBank/DDBJ whole genome shotgun (WGS) entry which is preliminary data.</text>
</comment>
<evidence type="ECO:0000256" key="1">
    <source>
        <dbReference type="SAM" id="MobiDB-lite"/>
    </source>
</evidence>
<accession>A0ABD2VWP0</accession>
<reference evidence="3 4" key="1">
    <citation type="journal article" date="2024" name="bioRxiv">
        <title>A reference genome for Trichogramma kaykai: A tiny desert-dwelling parasitoid wasp with competing sex-ratio distorters.</title>
        <authorList>
            <person name="Culotta J."/>
            <person name="Lindsey A.R."/>
        </authorList>
    </citation>
    <scope>NUCLEOTIDE SEQUENCE [LARGE SCALE GENOMIC DNA]</scope>
    <source>
        <strain evidence="3 4">KSX58</strain>
    </source>
</reference>
<name>A0ABD2VWP0_9HYME</name>
<dbReference type="Proteomes" id="UP001627154">
    <property type="component" value="Unassembled WGS sequence"/>
</dbReference>
<evidence type="ECO:0000256" key="2">
    <source>
        <dbReference type="SAM" id="SignalP"/>
    </source>
</evidence>